<dbReference type="InterPro" id="IPR037066">
    <property type="entry name" value="Plug_dom_sf"/>
</dbReference>
<name>A0A6N9NL13_9FLAO</name>
<evidence type="ECO:0000256" key="5">
    <source>
        <dbReference type="ARBA" id="ARBA00022729"/>
    </source>
</evidence>
<evidence type="ECO:0000256" key="1">
    <source>
        <dbReference type="ARBA" id="ARBA00004571"/>
    </source>
</evidence>
<dbReference type="Gene3D" id="2.40.170.20">
    <property type="entry name" value="TonB-dependent receptor, beta-barrel domain"/>
    <property type="match status" value="1"/>
</dbReference>
<dbReference type="InterPro" id="IPR036942">
    <property type="entry name" value="Beta-barrel_TonB_sf"/>
</dbReference>
<comment type="subcellular location">
    <subcellularLocation>
        <location evidence="1">Cell outer membrane</location>
        <topology evidence="1">Multi-pass membrane protein</topology>
    </subcellularLocation>
</comment>
<evidence type="ECO:0000256" key="3">
    <source>
        <dbReference type="ARBA" id="ARBA00022452"/>
    </source>
</evidence>
<keyword evidence="9" id="KW-0998">Cell outer membrane</keyword>
<keyword evidence="4" id="KW-0812">Transmembrane</keyword>
<dbReference type="Gene3D" id="2.60.40.1120">
    <property type="entry name" value="Carboxypeptidase-like, regulatory domain"/>
    <property type="match status" value="1"/>
</dbReference>
<protein>
    <submittedName>
        <fullName evidence="13">TonB-dependent receptor</fullName>
    </submittedName>
</protein>
<evidence type="ECO:0000256" key="7">
    <source>
        <dbReference type="ARBA" id="ARBA00023136"/>
    </source>
</evidence>
<evidence type="ECO:0000256" key="10">
    <source>
        <dbReference type="RuleBase" id="RU003357"/>
    </source>
</evidence>
<dbReference type="PANTHER" id="PTHR30069">
    <property type="entry name" value="TONB-DEPENDENT OUTER MEMBRANE RECEPTOR"/>
    <property type="match status" value="1"/>
</dbReference>
<dbReference type="InterPro" id="IPR000531">
    <property type="entry name" value="Beta-barrel_TonB"/>
</dbReference>
<evidence type="ECO:0000313" key="13">
    <source>
        <dbReference type="EMBL" id="NBG65285.1"/>
    </source>
</evidence>
<keyword evidence="3" id="KW-1134">Transmembrane beta strand</keyword>
<evidence type="ECO:0000256" key="9">
    <source>
        <dbReference type="ARBA" id="ARBA00023237"/>
    </source>
</evidence>
<keyword evidence="8 13" id="KW-0675">Receptor</keyword>
<accession>A0A6N9NL13</accession>
<evidence type="ECO:0000313" key="14">
    <source>
        <dbReference type="Proteomes" id="UP000470771"/>
    </source>
</evidence>
<keyword evidence="5" id="KW-0732">Signal</keyword>
<dbReference type="GO" id="GO:0015344">
    <property type="term" value="F:siderophore uptake transmembrane transporter activity"/>
    <property type="evidence" value="ECO:0007669"/>
    <property type="project" value="TreeGrafter"/>
</dbReference>
<dbReference type="InterPro" id="IPR039426">
    <property type="entry name" value="TonB-dep_rcpt-like"/>
</dbReference>
<dbReference type="PANTHER" id="PTHR30069:SF29">
    <property type="entry name" value="HEMOGLOBIN AND HEMOGLOBIN-HAPTOGLOBIN-BINDING PROTEIN 1-RELATED"/>
    <property type="match status" value="1"/>
</dbReference>
<dbReference type="AlphaFoldDB" id="A0A6N9NL13"/>
<keyword evidence="14" id="KW-1185">Reference proteome</keyword>
<dbReference type="InterPro" id="IPR012910">
    <property type="entry name" value="Plug_dom"/>
</dbReference>
<dbReference type="EMBL" id="WWNE01000004">
    <property type="protein sequence ID" value="NBG65285.1"/>
    <property type="molecule type" value="Genomic_DNA"/>
</dbReference>
<dbReference type="SUPFAM" id="SSF56935">
    <property type="entry name" value="Porins"/>
    <property type="match status" value="1"/>
</dbReference>
<proteinExistence type="inferred from homology"/>
<dbReference type="SUPFAM" id="SSF49464">
    <property type="entry name" value="Carboxypeptidase regulatory domain-like"/>
    <property type="match status" value="1"/>
</dbReference>
<evidence type="ECO:0000259" key="11">
    <source>
        <dbReference type="Pfam" id="PF00593"/>
    </source>
</evidence>
<dbReference type="GO" id="GO:0044718">
    <property type="term" value="P:siderophore transmembrane transport"/>
    <property type="evidence" value="ECO:0007669"/>
    <property type="project" value="TreeGrafter"/>
</dbReference>
<organism evidence="13 14">
    <name type="scientific">Acidiluteibacter ferrifornacis</name>
    <dbReference type="NCBI Taxonomy" id="2692424"/>
    <lineage>
        <taxon>Bacteria</taxon>
        <taxon>Pseudomonadati</taxon>
        <taxon>Bacteroidota</taxon>
        <taxon>Flavobacteriia</taxon>
        <taxon>Flavobacteriales</taxon>
        <taxon>Cryomorphaceae</taxon>
        <taxon>Acidiluteibacter</taxon>
    </lineage>
</organism>
<evidence type="ECO:0000256" key="2">
    <source>
        <dbReference type="ARBA" id="ARBA00022448"/>
    </source>
</evidence>
<dbReference type="Pfam" id="PF00593">
    <property type="entry name" value="TonB_dep_Rec_b-barrel"/>
    <property type="match status" value="1"/>
</dbReference>
<dbReference type="RefSeq" id="WP_160632241.1">
    <property type="nucleotide sequence ID" value="NZ_WWNE01000004.1"/>
</dbReference>
<feature type="domain" description="TonB-dependent receptor plug" evidence="12">
    <location>
        <begin position="135"/>
        <end position="220"/>
    </location>
</feature>
<reference evidence="13 14" key="1">
    <citation type="submission" date="2019-12" db="EMBL/GenBank/DDBJ databases">
        <authorList>
            <person name="Zhao J."/>
        </authorList>
    </citation>
    <scope>NUCLEOTIDE SEQUENCE [LARGE SCALE GENOMIC DNA]</scope>
    <source>
        <strain evidence="13 14">S-15</strain>
    </source>
</reference>
<keyword evidence="2" id="KW-0813">Transport</keyword>
<dbReference type="GO" id="GO:0009279">
    <property type="term" value="C:cell outer membrane"/>
    <property type="evidence" value="ECO:0007669"/>
    <property type="project" value="UniProtKB-SubCell"/>
</dbReference>
<keyword evidence="6 10" id="KW-0798">TonB box</keyword>
<keyword evidence="7 10" id="KW-0472">Membrane</keyword>
<sequence length="1250" mass="138670">MLRKLFFALALVAGAFSYGYSQVGSGSLQGTITDAETGEALPFANVVIENKGNQIAAGSADFDGKYSLRPIPPGTYDLLISYVGYTTQKIAGVIISSDQLKRQDVKLQPGIQIGEVQVISYKEPLVEIDKGATGTKVGAEEIKSMAVRSAADVAKTVGGVYSKDDGSDGLNIRGSRSSSSDTYIDGVKVIGSTSLPKDAIGEVSVITGGVPAQYGDVTGGLTIITTKEAIKQTFGSVEYLTSGFKTGENTVTGLDNYGYNLVGLSLGGPLFPKKDESGKVVSAPVGYLLSAELSSIVDPRGSTQDIYKVKDDVLARLEANPFQVQELGGVIYNAELLDKNDFETVGFMKNTALKRINLSGKLDFNTSETSKITVGGSFDYNTRNLDVRNTNDAYALYNWKNNPQEIRNDFRTFARFQQSFKNATAEEESESASLIKNAFFSVQIDYTKANRVRQNENHQDNFFNYGYVGKFESEFEPSFGALPEIRTLYDENGNPLAPLEAFYLNGFTAPLAYKFTPSDVNPILSNYNVDAYRIYGDNINTVINLVENGGLSNGRMPNNIYTMYSAPGDVESTYLKTERDQYRVSGYGSAEIKNHELLVGFEYEQRIERSYSFNPNSLWNLGRNAVNVHITEIDTLNYTIDYSYPDLPRVIYERNYNGESRTASAINMRNALGLPADGKDFIDFDSYDINTYDIKWFGADELINPLNGTSMSYYGFDAYGDKVNKATLNDFFNGEEILDGNPFKTRLIAPYQPIYVAGYIQDKFKFDDLILRVGFRVDRFDANQPVLKDQFSLIPIRTAGSIRSEFEENDIPSNIGDDFVVYTSNGNSPDVTNITGYRQGDDFYNANGIEINDPRSIYSVEGIAPWLEDPSKFSENISSSLDENSFKDYTPQVNVMPRISFSFPISDEATFFANYDILTQRPSTGNQIELINYLYLPSFQSTNITNNPNLKPEKTINYELGFKQALNKNSALTISTFYREQRDMIQVRRLTGAFPVDYLTYANIDFGTVKGATLSYDYRRTKNLKFRASYTIQFANGTGSGSTTAFNLVNTGQPNLRTILPYTYDQRHAITTAIDYRYGSGKNYNGPVINGTPILENFGVNLTAIAGSGTPYTGRNVATGTQLFSGGGNSNVVGDVNGRRLPFVYRLDARIDKDFLITWKPESQASKAKTSNLNVYIQILNLLDRSNVSNVYGYTGNAENDGYLASSLYANQIAETTDPESYKTHYNIKLNNAYNYELPRRIRLGLSLSF</sequence>
<dbReference type="Gene3D" id="2.170.130.10">
    <property type="entry name" value="TonB-dependent receptor, plug domain"/>
    <property type="match status" value="1"/>
</dbReference>
<evidence type="ECO:0000256" key="4">
    <source>
        <dbReference type="ARBA" id="ARBA00022692"/>
    </source>
</evidence>
<dbReference type="Pfam" id="PF07715">
    <property type="entry name" value="Plug"/>
    <property type="match status" value="1"/>
</dbReference>
<evidence type="ECO:0000256" key="8">
    <source>
        <dbReference type="ARBA" id="ARBA00023170"/>
    </source>
</evidence>
<comment type="similarity">
    <text evidence="10">Belongs to the TonB-dependent receptor family.</text>
</comment>
<dbReference type="Proteomes" id="UP000470771">
    <property type="component" value="Unassembled WGS sequence"/>
</dbReference>
<comment type="caution">
    <text evidence="13">The sequence shown here is derived from an EMBL/GenBank/DDBJ whole genome shotgun (WGS) entry which is preliminary data.</text>
</comment>
<gene>
    <name evidence="13" type="ORF">GQN54_04105</name>
</gene>
<evidence type="ECO:0000259" key="12">
    <source>
        <dbReference type="Pfam" id="PF07715"/>
    </source>
</evidence>
<dbReference type="InterPro" id="IPR008969">
    <property type="entry name" value="CarboxyPept-like_regulatory"/>
</dbReference>
<evidence type="ECO:0000256" key="6">
    <source>
        <dbReference type="ARBA" id="ARBA00023077"/>
    </source>
</evidence>
<dbReference type="Pfam" id="PF13620">
    <property type="entry name" value="CarboxypepD_reg"/>
    <property type="match status" value="1"/>
</dbReference>
<feature type="domain" description="TonB-dependent receptor-like beta-barrel" evidence="11">
    <location>
        <begin position="589"/>
        <end position="1086"/>
    </location>
</feature>